<evidence type="ECO:0000259" key="5">
    <source>
        <dbReference type="PROSITE" id="PS50850"/>
    </source>
</evidence>
<feature type="transmembrane region" description="Helical" evidence="4">
    <location>
        <begin position="153"/>
        <end position="176"/>
    </location>
</feature>
<comment type="subcellular location">
    <subcellularLocation>
        <location evidence="1">Membrane</location>
        <topology evidence="1">Multi-pass membrane protein</topology>
    </subcellularLocation>
</comment>
<organism evidence="6">
    <name type="scientific">Lichtheimia ramosa</name>
    <dbReference type="NCBI Taxonomy" id="688394"/>
    <lineage>
        <taxon>Eukaryota</taxon>
        <taxon>Fungi</taxon>
        <taxon>Fungi incertae sedis</taxon>
        <taxon>Mucoromycota</taxon>
        <taxon>Mucoromycotina</taxon>
        <taxon>Mucoromycetes</taxon>
        <taxon>Mucorales</taxon>
        <taxon>Lichtheimiaceae</taxon>
        <taxon>Lichtheimia</taxon>
    </lineage>
</organism>
<dbReference type="CDD" id="cd17352">
    <property type="entry name" value="MFS_MCT_SLC16"/>
    <property type="match status" value="1"/>
</dbReference>
<evidence type="ECO:0000256" key="3">
    <source>
        <dbReference type="SAM" id="MobiDB-lite"/>
    </source>
</evidence>
<feature type="transmembrane region" description="Helical" evidence="4">
    <location>
        <begin position="182"/>
        <end position="203"/>
    </location>
</feature>
<keyword evidence="4" id="KW-0812">Transmembrane</keyword>
<evidence type="ECO:0000313" key="6">
    <source>
        <dbReference type="EMBL" id="CDS13890.1"/>
    </source>
</evidence>
<dbReference type="InterPro" id="IPR036259">
    <property type="entry name" value="MFS_trans_sf"/>
</dbReference>
<feature type="transmembrane region" description="Helical" evidence="4">
    <location>
        <begin position="301"/>
        <end position="328"/>
    </location>
</feature>
<protein>
    <recommendedName>
        <fullName evidence="5">Major facilitator superfamily (MFS) profile domain-containing protein</fullName>
    </recommendedName>
</protein>
<dbReference type="InterPro" id="IPR020846">
    <property type="entry name" value="MFS_dom"/>
</dbReference>
<evidence type="ECO:0000256" key="2">
    <source>
        <dbReference type="ARBA" id="ARBA00006727"/>
    </source>
</evidence>
<dbReference type="PROSITE" id="PS50850">
    <property type="entry name" value="MFS"/>
    <property type="match status" value="1"/>
</dbReference>
<dbReference type="PANTHER" id="PTHR11360:SF284">
    <property type="entry name" value="EG:103B4.3 PROTEIN-RELATED"/>
    <property type="match status" value="1"/>
</dbReference>
<keyword evidence="4" id="KW-1133">Transmembrane helix</keyword>
<sequence length="498" mass="53835">MAKDQINSKDKSLEQEPSTLSGNLEAKSSDPQQSPAPGIINNEDTASVRTRTDPDQVSSNIKRIDGEDPYWTEGIRNPGWLSTTTVFLVTFSTVGFLFCWGTFQQYYLDHVYQGQTDSFRIAFVGTIGYALTTGTGPIMALVIRRIGYRRTMLIGNIICPLGLFLASATTQLWQIYLTQGVLFGLGGGFCFNASFILPSQWFVRNRGLANGIGNTGVALGGMVFSPLANYLIQALGYRNALRVMGCIVFALLALGTALARARYPPPSRKRSSNDSETTTTASQVENDNDEKSQRSNKKHRACLSSPLISIPFGLFMIFALLAPLGYLIPFYLMPTYATQVVGASESMGSALVSIGNAANIVCRVSLGFTADRIGQTNTLFTTTLISGIITMVMWQFSRSLAVYGVYCALVGLTAGAYISLMPSVVALLVGMGNLYSGVATSWVLMSVGSLLGTPMFGLMQQHLGWTASIQFAGAATVVSALCMLAIRIKLDRRPFVKI</sequence>
<dbReference type="InterPro" id="IPR011701">
    <property type="entry name" value="MFS"/>
</dbReference>
<feature type="transmembrane region" description="Helical" evidence="4">
    <location>
        <begin position="86"/>
        <end position="107"/>
    </location>
</feature>
<dbReference type="EMBL" id="LK023385">
    <property type="protein sequence ID" value="CDS13890.1"/>
    <property type="molecule type" value="Genomic_DNA"/>
</dbReference>
<gene>
    <name evidence="6" type="ORF">LRAMOSA06063</name>
</gene>
<dbReference type="GO" id="GO:0022857">
    <property type="term" value="F:transmembrane transporter activity"/>
    <property type="evidence" value="ECO:0007669"/>
    <property type="project" value="InterPro"/>
</dbReference>
<feature type="compositionally biased region" description="Polar residues" evidence="3">
    <location>
        <begin position="274"/>
        <end position="285"/>
    </location>
</feature>
<reference evidence="6" key="1">
    <citation type="journal article" date="2014" name="Genome Announc.">
        <title>De novo whole-genome sequence and genome annotation of Lichtheimia ramosa.</title>
        <authorList>
            <person name="Linde J."/>
            <person name="Schwartze V."/>
            <person name="Binder U."/>
            <person name="Lass-Florl C."/>
            <person name="Voigt K."/>
            <person name="Horn F."/>
        </authorList>
    </citation>
    <scope>NUCLEOTIDE SEQUENCE</scope>
    <source>
        <strain evidence="6">JMRC FSU:6197</strain>
    </source>
</reference>
<comment type="similarity">
    <text evidence="2">Belongs to the major facilitator superfamily. Monocarboxylate porter (TC 2.A.1.13) family.</text>
</comment>
<dbReference type="Gene3D" id="1.20.1250.20">
    <property type="entry name" value="MFS general substrate transporter like domains"/>
    <property type="match status" value="2"/>
</dbReference>
<feature type="region of interest" description="Disordered" evidence="3">
    <location>
        <begin position="262"/>
        <end position="297"/>
    </location>
</feature>
<feature type="transmembrane region" description="Helical" evidence="4">
    <location>
        <begin position="241"/>
        <end position="261"/>
    </location>
</feature>
<feature type="compositionally biased region" description="Basic and acidic residues" evidence="3">
    <location>
        <begin position="1"/>
        <end position="14"/>
    </location>
</feature>
<evidence type="ECO:0000256" key="1">
    <source>
        <dbReference type="ARBA" id="ARBA00004141"/>
    </source>
</evidence>
<dbReference type="AlphaFoldDB" id="A0A077X2T1"/>
<accession>A0A077X2T1</accession>
<dbReference type="SUPFAM" id="SSF103473">
    <property type="entry name" value="MFS general substrate transporter"/>
    <property type="match status" value="1"/>
</dbReference>
<evidence type="ECO:0000256" key="4">
    <source>
        <dbReference type="SAM" id="Phobius"/>
    </source>
</evidence>
<feature type="region of interest" description="Disordered" evidence="3">
    <location>
        <begin position="1"/>
        <end position="62"/>
    </location>
</feature>
<feature type="domain" description="Major facilitator superfamily (MFS) profile" evidence="5">
    <location>
        <begin position="85"/>
        <end position="491"/>
    </location>
</feature>
<feature type="transmembrane region" description="Helical" evidence="4">
    <location>
        <begin position="403"/>
        <end position="429"/>
    </location>
</feature>
<dbReference type="Pfam" id="PF07690">
    <property type="entry name" value="MFS_1"/>
    <property type="match status" value="1"/>
</dbReference>
<feature type="compositionally biased region" description="Polar residues" evidence="3">
    <location>
        <begin position="42"/>
        <end position="61"/>
    </location>
</feature>
<feature type="transmembrane region" description="Helical" evidence="4">
    <location>
        <begin position="215"/>
        <end position="235"/>
    </location>
</feature>
<dbReference type="InterPro" id="IPR050327">
    <property type="entry name" value="Proton-linked_MCT"/>
</dbReference>
<keyword evidence="4" id="KW-0472">Membrane</keyword>
<feature type="transmembrane region" description="Helical" evidence="4">
    <location>
        <begin position="441"/>
        <end position="459"/>
    </location>
</feature>
<feature type="transmembrane region" description="Helical" evidence="4">
    <location>
        <begin position="378"/>
        <end position="397"/>
    </location>
</feature>
<feature type="transmembrane region" description="Helical" evidence="4">
    <location>
        <begin position="465"/>
        <end position="486"/>
    </location>
</feature>
<dbReference type="PANTHER" id="PTHR11360">
    <property type="entry name" value="MONOCARBOXYLATE TRANSPORTER"/>
    <property type="match status" value="1"/>
</dbReference>
<proteinExistence type="inferred from homology"/>
<feature type="transmembrane region" description="Helical" evidence="4">
    <location>
        <begin position="348"/>
        <end position="366"/>
    </location>
</feature>
<feature type="transmembrane region" description="Helical" evidence="4">
    <location>
        <begin position="119"/>
        <end position="141"/>
    </location>
</feature>
<dbReference type="OrthoDB" id="6509908at2759"/>
<dbReference type="GO" id="GO:0016020">
    <property type="term" value="C:membrane"/>
    <property type="evidence" value="ECO:0007669"/>
    <property type="project" value="UniProtKB-SubCell"/>
</dbReference>
<name>A0A077X2T1_9FUNG</name>